<dbReference type="PANTHER" id="PTHR47759:SF2">
    <property type="entry name" value="TRIGLYCERIDE LIPASE"/>
    <property type="match status" value="1"/>
</dbReference>
<dbReference type="RefSeq" id="XP_011029717.1">
    <property type="nucleotide sequence ID" value="XM_011031415.1"/>
</dbReference>
<protein>
    <submittedName>
        <fullName evidence="2">Uncharacterized protein LOC105129384</fullName>
    </submittedName>
</protein>
<dbReference type="Proteomes" id="UP000694918">
    <property type="component" value="Unplaced"/>
</dbReference>
<dbReference type="GeneID" id="105129384"/>
<organism evidence="1 2">
    <name type="scientific">Populus euphratica</name>
    <name type="common">Euphrates poplar</name>
    <dbReference type="NCBI Taxonomy" id="75702"/>
    <lineage>
        <taxon>Eukaryota</taxon>
        <taxon>Viridiplantae</taxon>
        <taxon>Streptophyta</taxon>
        <taxon>Embryophyta</taxon>
        <taxon>Tracheophyta</taxon>
        <taxon>Spermatophyta</taxon>
        <taxon>Magnoliopsida</taxon>
        <taxon>eudicotyledons</taxon>
        <taxon>Gunneridae</taxon>
        <taxon>Pentapetalae</taxon>
        <taxon>rosids</taxon>
        <taxon>fabids</taxon>
        <taxon>Malpighiales</taxon>
        <taxon>Salicaceae</taxon>
        <taxon>Saliceae</taxon>
        <taxon>Populus</taxon>
    </lineage>
</organism>
<dbReference type="PANTHER" id="PTHR47759">
    <property type="entry name" value="OS04G0509100 PROTEIN"/>
    <property type="match status" value="1"/>
</dbReference>
<reference evidence="2" key="1">
    <citation type="submission" date="2025-08" db="UniProtKB">
        <authorList>
            <consortium name="RefSeq"/>
        </authorList>
    </citation>
    <scope>IDENTIFICATION</scope>
</reference>
<keyword evidence="1" id="KW-1185">Reference proteome</keyword>
<evidence type="ECO:0000313" key="1">
    <source>
        <dbReference type="Proteomes" id="UP000694918"/>
    </source>
</evidence>
<name>A0AAJ6UIB3_POPEU</name>
<accession>A0AAJ6UIB3</accession>
<evidence type="ECO:0000313" key="2">
    <source>
        <dbReference type="RefSeq" id="XP_011029717.1"/>
    </source>
</evidence>
<dbReference type="KEGG" id="peu:105129384"/>
<gene>
    <name evidence="2" type="primary">LOC105129384</name>
</gene>
<sequence length="134" mass="15314">MEFAPPRVLVKRVMLIIRRQTSEKVAVQQEKENDNERPPFDINLAVVLAGFAFEAYTSPPKNVGKWEADAAGCKIVHLSEEEAILMWLWNWMDRLSKARSNGGKRSQLGTRTSLLTLSCLWPKIFRLQLGMQTL</sequence>
<proteinExistence type="predicted"/>
<dbReference type="AlphaFoldDB" id="A0AAJ6UIB3"/>